<evidence type="ECO:0000313" key="1">
    <source>
        <dbReference type="EMBL" id="GKV43919.1"/>
    </source>
</evidence>
<evidence type="ECO:0000313" key="2">
    <source>
        <dbReference type="Proteomes" id="UP001054252"/>
    </source>
</evidence>
<protein>
    <submittedName>
        <fullName evidence="1">Uncharacterized protein</fullName>
    </submittedName>
</protein>
<gene>
    <name evidence="1" type="ORF">SLEP1_g51156</name>
</gene>
<comment type="caution">
    <text evidence="1">The sequence shown here is derived from an EMBL/GenBank/DDBJ whole genome shotgun (WGS) entry which is preliminary data.</text>
</comment>
<proteinExistence type="predicted"/>
<accession>A0AAV5M3S1</accession>
<reference evidence="1 2" key="1">
    <citation type="journal article" date="2021" name="Commun. Biol.">
        <title>The genome of Shorea leprosula (Dipterocarpaceae) highlights the ecological relevance of drought in aseasonal tropical rainforests.</title>
        <authorList>
            <person name="Ng K.K.S."/>
            <person name="Kobayashi M.J."/>
            <person name="Fawcett J.A."/>
            <person name="Hatakeyama M."/>
            <person name="Paape T."/>
            <person name="Ng C.H."/>
            <person name="Ang C.C."/>
            <person name="Tnah L.H."/>
            <person name="Lee C.T."/>
            <person name="Nishiyama T."/>
            <person name="Sese J."/>
            <person name="O'Brien M.J."/>
            <person name="Copetti D."/>
            <person name="Mohd Noor M.I."/>
            <person name="Ong R.C."/>
            <person name="Putra M."/>
            <person name="Sireger I.Z."/>
            <person name="Indrioko S."/>
            <person name="Kosugi Y."/>
            <person name="Izuno A."/>
            <person name="Isagi Y."/>
            <person name="Lee S.L."/>
            <person name="Shimizu K.K."/>
        </authorList>
    </citation>
    <scope>NUCLEOTIDE SEQUENCE [LARGE SCALE GENOMIC DNA]</scope>
    <source>
        <strain evidence="1">214</strain>
    </source>
</reference>
<dbReference type="AlphaFoldDB" id="A0AAV5M3S1"/>
<keyword evidence="2" id="KW-1185">Reference proteome</keyword>
<name>A0AAV5M3S1_9ROSI</name>
<organism evidence="1 2">
    <name type="scientific">Rubroshorea leprosula</name>
    <dbReference type="NCBI Taxonomy" id="152421"/>
    <lineage>
        <taxon>Eukaryota</taxon>
        <taxon>Viridiplantae</taxon>
        <taxon>Streptophyta</taxon>
        <taxon>Embryophyta</taxon>
        <taxon>Tracheophyta</taxon>
        <taxon>Spermatophyta</taxon>
        <taxon>Magnoliopsida</taxon>
        <taxon>eudicotyledons</taxon>
        <taxon>Gunneridae</taxon>
        <taxon>Pentapetalae</taxon>
        <taxon>rosids</taxon>
        <taxon>malvids</taxon>
        <taxon>Malvales</taxon>
        <taxon>Dipterocarpaceae</taxon>
        <taxon>Rubroshorea</taxon>
    </lineage>
</organism>
<sequence>MAAVASVGANIRLINHQKAHNSKHPSTFLGKKLKLNPNSKPSLPNPKALPVFSLKAELIDAVRDLFLGVGVGLPCTVMECGDVIYRSTLPKSNGLTIAVPGAVLARGALSYRWATRGVAPGFF</sequence>
<dbReference type="Proteomes" id="UP001054252">
    <property type="component" value="Unassembled WGS sequence"/>
</dbReference>
<dbReference type="EMBL" id="BPVZ01000174">
    <property type="protein sequence ID" value="GKV43919.1"/>
    <property type="molecule type" value="Genomic_DNA"/>
</dbReference>